<accession>A0A699V569</accession>
<feature type="non-terminal residue" evidence="3">
    <location>
        <position position="103"/>
    </location>
</feature>
<name>A0A699V569_TANCI</name>
<evidence type="ECO:0000256" key="1">
    <source>
        <dbReference type="SAM" id="MobiDB-lite"/>
    </source>
</evidence>
<evidence type="ECO:0000256" key="2">
    <source>
        <dbReference type="SAM" id="Phobius"/>
    </source>
</evidence>
<feature type="non-terminal residue" evidence="3">
    <location>
        <position position="1"/>
    </location>
</feature>
<dbReference type="AlphaFoldDB" id="A0A699V569"/>
<feature type="region of interest" description="Disordered" evidence="1">
    <location>
        <begin position="1"/>
        <end position="23"/>
    </location>
</feature>
<gene>
    <name evidence="3" type="ORF">Tci_902384</name>
</gene>
<comment type="caution">
    <text evidence="3">The sequence shown here is derived from an EMBL/GenBank/DDBJ whole genome shotgun (WGS) entry which is preliminary data.</text>
</comment>
<evidence type="ECO:0000313" key="3">
    <source>
        <dbReference type="EMBL" id="GFD30415.1"/>
    </source>
</evidence>
<keyword evidence="2" id="KW-0472">Membrane</keyword>
<keyword evidence="2" id="KW-1133">Transmembrane helix</keyword>
<proteinExistence type="predicted"/>
<dbReference type="EMBL" id="BKCJ011403713">
    <property type="protein sequence ID" value="GFD30415.1"/>
    <property type="molecule type" value="Genomic_DNA"/>
</dbReference>
<keyword evidence="2" id="KW-0812">Transmembrane</keyword>
<reference evidence="3" key="1">
    <citation type="journal article" date="2019" name="Sci. Rep.">
        <title>Draft genome of Tanacetum cinerariifolium, the natural source of mosquito coil.</title>
        <authorList>
            <person name="Yamashiro T."/>
            <person name="Shiraishi A."/>
            <person name="Satake H."/>
            <person name="Nakayama K."/>
        </authorList>
    </citation>
    <scope>NUCLEOTIDE SEQUENCE</scope>
</reference>
<protein>
    <submittedName>
        <fullName evidence="3">Uncharacterized protein</fullName>
    </submittedName>
</protein>
<organism evidence="3">
    <name type="scientific">Tanacetum cinerariifolium</name>
    <name type="common">Dalmatian daisy</name>
    <name type="synonym">Chrysanthemum cinerariifolium</name>
    <dbReference type="NCBI Taxonomy" id="118510"/>
    <lineage>
        <taxon>Eukaryota</taxon>
        <taxon>Viridiplantae</taxon>
        <taxon>Streptophyta</taxon>
        <taxon>Embryophyta</taxon>
        <taxon>Tracheophyta</taxon>
        <taxon>Spermatophyta</taxon>
        <taxon>Magnoliopsida</taxon>
        <taxon>eudicotyledons</taxon>
        <taxon>Gunneridae</taxon>
        <taxon>Pentapetalae</taxon>
        <taxon>asterids</taxon>
        <taxon>campanulids</taxon>
        <taxon>Asterales</taxon>
        <taxon>Asteraceae</taxon>
        <taxon>Asteroideae</taxon>
        <taxon>Anthemideae</taxon>
        <taxon>Anthemidinae</taxon>
        <taxon>Tanacetum</taxon>
    </lineage>
</organism>
<feature type="transmembrane region" description="Helical" evidence="2">
    <location>
        <begin position="69"/>
        <end position="87"/>
    </location>
</feature>
<sequence>IAKTSTLPHDSAPRVTSPAADEGKEMVTVLTSIDVATVLASGVAEVFTGSGSISTAGPPAAEVPTGSDVVLTVGLIFATATVVTPYTRRKGKETMVEFETPKK</sequence>